<dbReference type="PANTHER" id="PTHR35125">
    <property type="entry name" value="NEURON NAVIGATOR 1-LIKE-RELATED"/>
    <property type="match status" value="1"/>
</dbReference>
<protein>
    <submittedName>
        <fullName evidence="2">Uncharacterized protein</fullName>
    </submittedName>
</protein>
<feature type="region of interest" description="Disordered" evidence="1">
    <location>
        <begin position="73"/>
        <end position="105"/>
    </location>
</feature>
<feature type="compositionally biased region" description="Polar residues" evidence="1">
    <location>
        <begin position="38"/>
        <end position="50"/>
    </location>
</feature>
<name>A0ABD3TMW1_9LAMI</name>
<dbReference type="InterPro" id="IPR039326">
    <property type="entry name" value="Patronus"/>
</dbReference>
<comment type="caution">
    <text evidence="2">The sequence shown here is derived from an EMBL/GenBank/DDBJ whole genome shotgun (WGS) entry which is preliminary data.</text>
</comment>
<evidence type="ECO:0000313" key="2">
    <source>
        <dbReference type="EMBL" id="KAL3837682.1"/>
    </source>
</evidence>
<keyword evidence="3" id="KW-1185">Reference proteome</keyword>
<dbReference type="AlphaFoldDB" id="A0ABD3TMW1"/>
<reference evidence="2 3" key="1">
    <citation type="submission" date="2024-12" db="EMBL/GenBank/DDBJ databases">
        <title>The unique morphological basis and parallel evolutionary history of personate flowers in Penstemon.</title>
        <authorList>
            <person name="Depatie T.H."/>
            <person name="Wessinger C.A."/>
        </authorList>
    </citation>
    <scope>NUCLEOTIDE SEQUENCE [LARGE SCALE GENOMIC DNA]</scope>
    <source>
        <strain evidence="2">WTNN_2</strain>
        <tissue evidence="2">Leaf</tissue>
    </source>
</reference>
<proteinExistence type="predicted"/>
<organism evidence="2 3">
    <name type="scientific">Penstemon smallii</name>
    <dbReference type="NCBI Taxonomy" id="265156"/>
    <lineage>
        <taxon>Eukaryota</taxon>
        <taxon>Viridiplantae</taxon>
        <taxon>Streptophyta</taxon>
        <taxon>Embryophyta</taxon>
        <taxon>Tracheophyta</taxon>
        <taxon>Spermatophyta</taxon>
        <taxon>Magnoliopsida</taxon>
        <taxon>eudicotyledons</taxon>
        <taxon>Gunneridae</taxon>
        <taxon>Pentapetalae</taxon>
        <taxon>asterids</taxon>
        <taxon>lamiids</taxon>
        <taxon>Lamiales</taxon>
        <taxon>Plantaginaceae</taxon>
        <taxon>Cheloneae</taxon>
        <taxon>Penstemon</taxon>
    </lineage>
</organism>
<dbReference type="PANTHER" id="PTHR35125:SF2">
    <property type="entry name" value="PROTEIN PATRONUS 2-LIKE"/>
    <property type="match status" value="1"/>
</dbReference>
<evidence type="ECO:0000313" key="3">
    <source>
        <dbReference type="Proteomes" id="UP001634393"/>
    </source>
</evidence>
<feature type="region of interest" description="Disordered" evidence="1">
    <location>
        <begin position="23"/>
        <end position="55"/>
    </location>
</feature>
<evidence type="ECO:0000256" key="1">
    <source>
        <dbReference type="SAM" id="MobiDB-lite"/>
    </source>
</evidence>
<dbReference type="Proteomes" id="UP001634393">
    <property type="component" value="Unassembled WGS sequence"/>
</dbReference>
<feature type="compositionally biased region" description="Low complexity" evidence="1">
    <location>
        <begin position="94"/>
        <end position="103"/>
    </location>
</feature>
<sequence>MATPAHRLIQDQNLNILYNDVAKPSKKGGLGGRKALNDISNSRKPSVLQSTKKDNSTGVISIEKDPFAFVGKGKVPDKGKTGGRRKALGDLTNSVKPSSQQVVSKKKLDPIVEERFLHNHQECIKAHTKAVDMDYFLKSVGLNNENPVRVSSTKAFQSSSKKPATRLEMEEMPTELAGYCSPASRSPKSPHMNWDDDRVFADLIAIETPKLRNHY</sequence>
<dbReference type="EMBL" id="JBJXBP010000003">
    <property type="protein sequence ID" value="KAL3837682.1"/>
    <property type="molecule type" value="Genomic_DNA"/>
</dbReference>
<accession>A0ABD3TMW1</accession>
<gene>
    <name evidence="2" type="ORF">ACJIZ3_022273</name>
</gene>